<organism evidence="1 2">
    <name type="scientific">Malikia spinosa</name>
    <dbReference type="NCBI Taxonomy" id="86180"/>
    <lineage>
        <taxon>Bacteria</taxon>
        <taxon>Pseudomonadati</taxon>
        <taxon>Pseudomonadota</taxon>
        <taxon>Betaproteobacteria</taxon>
        <taxon>Burkholderiales</taxon>
        <taxon>Comamonadaceae</taxon>
        <taxon>Malikia</taxon>
    </lineage>
</organism>
<comment type="caution">
    <text evidence="1">The sequence shown here is derived from an EMBL/GenBank/DDBJ whole genome shotgun (WGS) entry which is preliminary data.</text>
</comment>
<protein>
    <submittedName>
        <fullName evidence="1">Uncharacterized protein</fullName>
    </submittedName>
</protein>
<dbReference type="AlphaFoldDB" id="A0A2S9KFD7"/>
<gene>
    <name evidence="1" type="ORF">C6P61_07500</name>
</gene>
<accession>A0A2S9KFD7</accession>
<sequence>MIDDVLHILHFSERRLVPQIIEPTVQLIQVFCCLYPKPQFDPAQKASECQVGRSHIGCQRANNRLGVYARVVTYLISIHVKKVVYEWTFIPRCSSQPLIKI</sequence>
<dbReference type="EMBL" id="PVLR01000018">
    <property type="protein sequence ID" value="PRD69158.1"/>
    <property type="molecule type" value="Genomic_DNA"/>
</dbReference>
<evidence type="ECO:0000313" key="2">
    <source>
        <dbReference type="Proteomes" id="UP000238326"/>
    </source>
</evidence>
<proteinExistence type="predicted"/>
<reference evidence="1 2" key="1">
    <citation type="submission" date="2018-03" db="EMBL/GenBank/DDBJ databases">
        <title>Comparative genomics illustrates the genes involved in a hyperalkaliphilic mechanisms of Serpentinomonas isolated from highly-alkaline calcium-rich serpentinized springs.</title>
        <authorList>
            <person name="Suzuki S."/>
            <person name="Ishii S."/>
            <person name="Walworth N."/>
            <person name="Bird L."/>
            <person name="Kuenen J.G."/>
            <person name="Nealson K.H."/>
        </authorList>
    </citation>
    <scope>NUCLEOTIDE SEQUENCE [LARGE SCALE GENOMIC DNA]</scope>
    <source>
        <strain evidence="1 2">83</strain>
    </source>
</reference>
<dbReference type="Proteomes" id="UP000238326">
    <property type="component" value="Unassembled WGS sequence"/>
</dbReference>
<evidence type="ECO:0000313" key="1">
    <source>
        <dbReference type="EMBL" id="PRD69158.1"/>
    </source>
</evidence>
<keyword evidence="2" id="KW-1185">Reference proteome</keyword>
<name>A0A2S9KFD7_9BURK</name>